<comment type="caution">
    <text evidence="1">The sequence shown here is derived from an EMBL/GenBank/DDBJ whole genome shotgun (WGS) entry which is preliminary data.</text>
</comment>
<organism evidence="1 2">
    <name type="scientific">Dallia pectoralis</name>
    <name type="common">Alaska blackfish</name>
    <dbReference type="NCBI Taxonomy" id="75939"/>
    <lineage>
        <taxon>Eukaryota</taxon>
        <taxon>Metazoa</taxon>
        <taxon>Chordata</taxon>
        <taxon>Craniata</taxon>
        <taxon>Vertebrata</taxon>
        <taxon>Euteleostomi</taxon>
        <taxon>Actinopterygii</taxon>
        <taxon>Neopterygii</taxon>
        <taxon>Teleostei</taxon>
        <taxon>Protacanthopterygii</taxon>
        <taxon>Esociformes</taxon>
        <taxon>Umbridae</taxon>
        <taxon>Dallia</taxon>
    </lineage>
</organism>
<keyword evidence="2" id="KW-1185">Reference proteome</keyword>
<sequence>MTVPTHKGLAPRRAHEQWKKRGFAGQHFTPATMDQPWDGGGARARGGSGQWWSLASCSGRCTLRKRLKAGPARQEPTLESSAALLCNIFSPPPIKLVWGSLRGARGHVPLKDRRPGRLPDCSASPSSCLKRNVSTRHMRM</sequence>
<evidence type="ECO:0000313" key="1">
    <source>
        <dbReference type="EMBL" id="KAJ8003999.1"/>
    </source>
</evidence>
<dbReference type="EMBL" id="CM055739">
    <property type="protein sequence ID" value="KAJ8003999.1"/>
    <property type="molecule type" value="Genomic_DNA"/>
</dbReference>
<name>A0ACC2GK20_DALPE</name>
<proteinExistence type="predicted"/>
<protein>
    <submittedName>
        <fullName evidence="1">Uncharacterized protein</fullName>
    </submittedName>
</protein>
<dbReference type="Proteomes" id="UP001157502">
    <property type="component" value="Chromosome 12"/>
</dbReference>
<evidence type="ECO:0000313" key="2">
    <source>
        <dbReference type="Proteomes" id="UP001157502"/>
    </source>
</evidence>
<reference evidence="1" key="1">
    <citation type="submission" date="2021-05" db="EMBL/GenBank/DDBJ databases">
        <authorList>
            <person name="Pan Q."/>
            <person name="Jouanno E."/>
            <person name="Zahm M."/>
            <person name="Klopp C."/>
            <person name="Cabau C."/>
            <person name="Louis A."/>
            <person name="Berthelot C."/>
            <person name="Parey E."/>
            <person name="Roest Crollius H."/>
            <person name="Montfort J."/>
            <person name="Robinson-Rechavi M."/>
            <person name="Bouchez O."/>
            <person name="Lampietro C."/>
            <person name="Lopez Roques C."/>
            <person name="Donnadieu C."/>
            <person name="Postlethwait J."/>
            <person name="Bobe J."/>
            <person name="Dillon D."/>
            <person name="Chandos A."/>
            <person name="von Hippel F."/>
            <person name="Guiguen Y."/>
        </authorList>
    </citation>
    <scope>NUCLEOTIDE SEQUENCE</scope>
    <source>
        <strain evidence="1">YG-Jan2019</strain>
    </source>
</reference>
<gene>
    <name evidence="1" type="ORF">DPEC_G00154240</name>
</gene>
<accession>A0ACC2GK20</accession>